<protein>
    <submittedName>
        <fullName evidence="2">Uncharacterized protein</fullName>
    </submittedName>
</protein>
<evidence type="ECO:0000313" key="3">
    <source>
        <dbReference type="Proteomes" id="UP001212997"/>
    </source>
</evidence>
<sequence length="72" mass="7462">MVSSKTSTLLTAAALAASATPAMAQWGAPYYGGYGSYGSYAPQPYYAAPPPTQYNSYGGGNAYGGWVPQQQQ</sequence>
<dbReference type="AlphaFoldDB" id="A0AAD5UYM9"/>
<dbReference type="Proteomes" id="UP001212997">
    <property type="component" value="Unassembled WGS sequence"/>
</dbReference>
<feature type="signal peptide" evidence="1">
    <location>
        <begin position="1"/>
        <end position="24"/>
    </location>
</feature>
<organism evidence="2 3">
    <name type="scientific">Meripilus lineatus</name>
    <dbReference type="NCBI Taxonomy" id="2056292"/>
    <lineage>
        <taxon>Eukaryota</taxon>
        <taxon>Fungi</taxon>
        <taxon>Dikarya</taxon>
        <taxon>Basidiomycota</taxon>
        <taxon>Agaricomycotina</taxon>
        <taxon>Agaricomycetes</taxon>
        <taxon>Polyporales</taxon>
        <taxon>Meripilaceae</taxon>
        <taxon>Meripilus</taxon>
    </lineage>
</organism>
<keyword evidence="1" id="KW-0732">Signal</keyword>
<comment type="caution">
    <text evidence="2">The sequence shown here is derived from an EMBL/GenBank/DDBJ whole genome shotgun (WGS) entry which is preliminary data.</text>
</comment>
<proteinExistence type="predicted"/>
<accession>A0AAD5UYM9</accession>
<evidence type="ECO:0000256" key="1">
    <source>
        <dbReference type="SAM" id="SignalP"/>
    </source>
</evidence>
<evidence type="ECO:0000313" key="2">
    <source>
        <dbReference type="EMBL" id="KAJ3477833.1"/>
    </source>
</evidence>
<gene>
    <name evidence="2" type="ORF">NLI96_g10192</name>
</gene>
<name>A0AAD5UYM9_9APHY</name>
<feature type="chain" id="PRO_5042015426" evidence="1">
    <location>
        <begin position="25"/>
        <end position="72"/>
    </location>
</feature>
<reference evidence="2" key="1">
    <citation type="submission" date="2022-07" db="EMBL/GenBank/DDBJ databases">
        <title>Genome Sequence of Physisporinus lineatus.</title>
        <authorList>
            <person name="Buettner E."/>
        </authorList>
    </citation>
    <scope>NUCLEOTIDE SEQUENCE</scope>
    <source>
        <strain evidence="2">VT162</strain>
    </source>
</reference>
<dbReference type="EMBL" id="JANAWD010000561">
    <property type="protein sequence ID" value="KAJ3477833.1"/>
    <property type="molecule type" value="Genomic_DNA"/>
</dbReference>
<keyword evidence="3" id="KW-1185">Reference proteome</keyword>